<dbReference type="InterPro" id="IPR007219">
    <property type="entry name" value="XnlR_reg_dom"/>
</dbReference>
<dbReference type="GO" id="GO:0008270">
    <property type="term" value="F:zinc ion binding"/>
    <property type="evidence" value="ECO:0007669"/>
    <property type="project" value="InterPro"/>
</dbReference>
<gene>
    <name evidence="7" type="ORF">CC84DRAFT_158508</name>
</gene>
<dbReference type="SMART" id="SM00906">
    <property type="entry name" value="Fungal_trans"/>
    <property type="match status" value="1"/>
</dbReference>
<dbReference type="OrthoDB" id="103819at2759"/>
<dbReference type="InterPro" id="IPR050987">
    <property type="entry name" value="AtrR-like"/>
</dbReference>
<keyword evidence="8" id="KW-1185">Reference proteome</keyword>
<dbReference type="GO" id="GO:0003677">
    <property type="term" value="F:DNA binding"/>
    <property type="evidence" value="ECO:0007669"/>
    <property type="project" value="UniProtKB-KW"/>
</dbReference>
<dbReference type="GO" id="GO:0006351">
    <property type="term" value="P:DNA-templated transcription"/>
    <property type="evidence" value="ECO:0007669"/>
    <property type="project" value="InterPro"/>
</dbReference>
<comment type="subcellular location">
    <subcellularLocation>
        <location evidence="1">Nucleus</location>
    </subcellularLocation>
</comment>
<dbReference type="GeneID" id="28768904"/>
<dbReference type="Proteomes" id="UP000077069">
    <property type="component" value="Unassembled WGS sequence"/>
</dbReference>
<dbReference type="RefSeq" id="XP_018043130.1">
    <property type="nucleotide sequence ID" value="XM_018185418.1"/>
</dbReference>
<evidence type="ECO:0000256" key="1">
    <source>
        <dbReference type="ARBA" id="ARBA00004123"/>
    </source>
</evidence>
<dbReference type="AlphaFoldDB" id="A0A177CYZ6"/>
<evidence type="ECO:0000313" key="7">
    <source>
        <dbReference type="EMBL" id="OAG12765.1"/>
    </source>
</evidence>
<dbReference type="PANTHER" id="PTHR46910:SF3">
    <property type="entry name" value="HALOTOLERANCE PROTEIN 9-RELATED"/>
    <property type="match status" value="1"/>
</dbReference>
<dbReference type="CDD" id="cd12148">
    <property type="entry name" value="fungal_TF_MHR"/>
    <property type="match status" value="1"/>
</dbReference>
<dbReference type="GO" id="GO:0003700">
    <property type="term" value="F:DNA-binding transcription factor activity"/>
    <property type="evidence" value="ECO:0007669"/>
    <property type="project" value="InterPro"/>
</dbReference>
<feature type="domain" description="Xylanolytic transcriptional activator regulatory" evidence="6">
    <location>
        <begin position="101"/>
        <end position="172"/>
    </location>
</feature>
<evidence type="ECO:0000313" key="8">
    <source>
        <dbReference type="Proteomes" id="UP000077069"/>
    </source>
</evidence>
<dbReference type="PANTHER" id="PTHR46910">
    <property type="entry name" value="TRANSCRIPTION FACTOR PDR1"/>
    <property type="match status" value="1"/>
</dbReference>
<name>A0A177CYZ6_9PLEO</name>
<keyword evidence="2" id="KW-0479">Metal-binding</keyword>
<keyword evidence="4" id="KW-0539">Nucleus</keyword>
<sequence>MCTAVRQSQFAISSVPPDVLDDFIASKPEQIRERAWLVMFYSIALSNLDGSESSACTARLRSNLWLAFNDVRFLLEPSFLNIHALVTMTLHAEKYLAPYACWALISKACTMLIALGIGTHAHIDSTTRKQRDALFWRLNSLDKALSLILSRSPIFQRDLMNAVPLPTMEELLSTRNRLDGMPILFEAHFDHQMNLLSRVQAEVWHCLPGQETQNVDKVRKDLESWYTEATKILEASALVEMPLLSTRGQLSVDLRLQILLLNYYYLDVLLMVASKDLRSQCVVPAQKLLDLLPHLGELLSYDTKETHTCMLWEWLHYPMMAFGTLWGQVLSKGVSSHEQSERILKKLHNVPKYLERLESRHIIIGGKLKGITERIIHHVSAIYDASSPTQQRVAAKDDTADSATNQSRTYPSSTIDPFDMPSTSTDATFNAPVEDLMPLPDDFFLDPSFDWFSWEDQVSL</sequence>
<feature type="compositionally biased region" description="Polar residues" evidence="5">
    <location>
        <begin position="401"/>
        <end position="428"/>
    </location>
</feature>
<evidence type="ECO:0000259" key="6">
    <source>
        <dbReference type="SMART" id="SM00906"/>
    </source>
</evidence>
<dbReference type="GO" id="GO:0005634">
    <property type="term" value="C:nucleus"/>
    <property type="evidence" value="ECO:0007669"/>
    <property type="project" value="UniProtKB-SubCell"/>
</dbReference>
<evidence type="ECO:0000256" key="5">
    <source>
        <dbReference type="SAM" id="MobiDB-lite"/>
    </source>
</evidence>
<keyword evidence="3" id="KW-0238">DNA-binding</keyword>
<protein>
    <recommendedName>
        <fullName evidence="6">Xylanolytic transcriptional activator regulatory domain-containing protein</fullName>
    </recommendedName>
</protein>
<dbReference type="InParanoid" id="A0A177CYZ6"/>
<accession>A0A177CYZ6</accession>
<dbReference type="STRING" id="1460663.A0A177CYZ6"/>
<feature type="region of interest" description="Disordered" evidence="5">
    <location>
        <begin position="390"/>
        <end position="429"/>
    </location>
</feature>
<organism evidence="7 8">
    <name type="scientific">Paraphaeosphaeria sporulosa</name>
    <dbReference type="NCBI Taxonomy" id="1460663"/>
    <lineage>
        <taxon>Eukaryota</taxon>
        <taxon>Fungi</taxon>
        <taxon>Dikarya</taxon>
        <taxon>Ascomycota</taxon>
        <taxon>Pezizomycotina</taxon>
        <taxon>Dothideomycetes</taxon>
        <taxon>Pleosporomycetidae</taxon>
        <taxon>Pleosporales</taxon>
        <taxon>Massarineae</taxon>
        <taxon>Didymosphaeriaceae</taxon>
        <taxon>Paraphaeosphaeria</taxon>
    </lineage>
</organism>
<evidence type="ECO:0000256" key="4">
    <source>
        <dbReference type="ARBA" id="ARBA00023242"/>
    </source>
</evidence>
<evidence type="ECO:0000256" key="3">
    <source>
        <dbReference type="ARBA" id="ARBA00023125"/>
    </source>
</evidence>
<reference evidence="7 8" key="1">
    <citation type="submission" date="2016-05" db="EMBL/GenBank/DDBJ databases">
        <title>Comparative analysis of secretome profiles of manganese(II)-oxidizing ascomycete fungi.</title>
        <authorList>
            <consortium name="DOE Joint Genome Institute"/>
            <person name="Zeiner C.A."/>
            <person name="Purvine S.O."/>
            <person name="Zink E.M."/>
            <person name="Wu S."/>
            <person name="Pasa-Tolic L."/>
            <person name="Chaput D.L."/>
            <person name="Haridas S."/>
            <person name="Grigoriev I.V."/>
            <person name="Santelli C.M."/>
            <person name="Hansel C.M."/>
        </authorList>
    </citation>
    <scope>NUCLEOTIDE SEQUENCE [LARGE SCALE GENOMIC DNA]</scope>
    <source>
        <strain evidence="7 8">AP3s5-JAC2a</strain>
    </source>
</reference>
<evidence type="ECO:0000256" key="2">
    <source>
        <dbReference type="ARBA" id="ARBA00022723"/>
    </source>
</evidence>
<dbReference type="EMBL" id="KV441548">
    <property type="protein sequence ID" value="OAG12765.1"/>
    <property type="molecule type" value="Genomic_DNA"/>
</dbReference>
<proteinExistence type="predicted"/>